<evidence type="ECO:0000256" key="15">
    <source>
        <dbReference type="HAMAP-Rule" id="MF_00339"/>
    </source>
</evidence>
<dbReference type="OrthoDB" id="9802503at2"/>
<dbReference type="GO" id="GO:0061621">
    <property type="term" value="P:canonical glycolysis"/>
    <property type="evidence" value="ECO:0007669"/>
    <property type="project" value="TreeGrafter"/>
</dbReference>
<dbReference type="InterPro" id="IPR012003">
    <property type="entry name" value="ATP_PFK_prok-type"/>
</dbReference>
<feature type="binding site" description="in other chain" evidence="15">
    <location>
        <begin position="169"/>
        <end position="171"/>
    </location>
    <ligand>
        <name>substrate</name>
        <note>ligand shared between dimeric partners</note>
    </ligand>
</feature>
<evidence type="ECO:0000256" key="12">
    <source>
        <dbReference type="ARBA" id="ARBA00022842"/>
    </source>
</evidence>
<dbReference type="STRING" id="1120975.SAMN02746064_01073"/>
<keyword evidence="18" id="KW-1185">Reference proteome</keyword>
<dbReference type="GO" id="GO:0070095">
    <property type="term" value="F:fructose-6-phosphate binding"/>
    <property type="evidence" value="ECO:0007669"/>
    <property type="project" value="TreeGrafter"/>
</dbReference>
<feature type="binding site" evidence="15">
    <location>
        <begin position="21"/>
        <end position="25"/>
    </location>
    <ligand>
        <name>ADP</name>
        <dbReference type="ChEBI" id="CHEBI:456216"/>
        <note>allosteric activator; ligand shared between dimeric partners</note>
    </ligand>
</feature>
<evidence type="ECO:0000313" key="18">
    <source>
        <dbReference type="Proteomes" id="UP000184251"/>
    </source>
</evidence>
<feature type="binding site" evidence="15">
    <location>
        <position position="162"/>
    </location>
    <ligand>
        <name>substrate</name>
        <note>ligand shared between dimeric partners</note>
    </ligand>
</feature>
<feature type="binding site" description="in other chain" evidence="15">
    <location>
        <position position="154"/>
    </location>
    <ligand>
        <name>ADP</name>
        <dbReference type="ChEBI" id="CHEBI:456216"/>
        <note>allosteric activator; ligand shared between dimeric partners</note>
    </ligand>
</feature>
<dbReference type="HAMAP" id="MF_00339">
    <property type="entry name" value="Phosphofructokinase_I_B1"/>
    <property type="match status" value="1"/>
</dbReference>
<keyword evidence="13 15" id="KW-0324">Glycolysis</keyword>
<gene>
    <name evidence="15" type="primary">pfkA</name>
    <name evidence="17" type="ORF">SAMN02746064_01073</name>
</gene>
<dbReference type="GO" id="GO:0016208">
    <property type="term" value="F:AMP binding"/>
    <property type="evidence" value="ECO:0007669"/>
    <property type="project" value="TreeGrafter"/>
</dbReference>
<dbReference type="GO" id="GO:0042802">
    <property type="term" value="F:identical protein binding"/>
    <property type="evidence" value="ECO:0007669"/>
    <property type="project" value="TreeGrafter"/>
</dbReference>
<evidence type="ECO:0000256" key="1">
    <source>
        <dbReference type="ARBA" id="ARBA00001946"/>
    </source>
</evidence>
<comment type="function">
    <text evidence="2 15">Catalyzes the phosphorylation of D-fructose 6-phosphate to fructose 1,6-bisphosphate by ATP, the first committing step of glycolysis.</text>
</comment>
<dbReference type="InterPro" id="IPR000023">
    <property type="entry name" value="Phosphofructokinase_dom"/>
</dbReference>
<feature type="binding site" evidence="15">
    <location>
        <position position="243"/>
    </location>
    <ligand>
        <name>substrate</name>
        <note>ligand shared between dimeric partners</note>
    </ligand>
</feature>
<evidence type="ECO:0000313" key="17">
    <source>
        <dbReference type="EMBL" id="SHE72956.1"/>
    </source>
</evidence>
<dbReference type="NCBIfam" id="NF002872">
    <property type="entry name" value="PRK03202.1"/>
    <property type="match status" value="1"/>
</dbReference>
<comment type="subcellular location">
    <subcellularLocation>
        <location evidence="3 15">Cytoplasm</location>
    </subcellularLocation>
</comment>
<dbReference type="Gene3D" id="3.40.50.460">
    <property type="entry name" value="Phosphofructokinase domain"/>
    <property type="match status" value="1"/>
</dbReference>
<dbReference type="EC" id="2.7.1.11" evidence="15"/>
<reference evidence="17 18" key="1">
    <citation type="submission" date="2016-11" db="EMBL/GenBank/DDBJ databases">
        <authorList>
            <person name="Jaros S."/>
            <person name="Januszkiewicz K."/>
            <person name="Wedrychowicz H."/>
        </authorList>
    </citation>
    <scope>NUCLEOTIDE SEQUENCE [LARGE SCALE GENOMIC DNA]</scope>
    <source>
        <strain evidence="17 18">DSM 14828</strain>
    </source>
</reference>
<dbReference type="FunFam" id="3.40.50.460:FF:000002">
    <property type="entry name" value="ATP-dependent 6-phosphofructokinase"/>
    <property type="match status" value="1"/>
</dbReference>
<keyword evidence="9 15" id="KW-0547">Nucleotide-binding</keyword>
<dbReference type="InterPro" id="IPR035966">
    <property type="entry name" value="PKF_sf"/>
</dbReference>
<keyword evidence="10 15" id="KW-0418">Kinase</keyword>
<dbReference type="GO" id="GO:0003872">
    <property type="term" value="F:6-phosphofructokinase activity"/>
    <property type="evidence" value="ECO:0007669"/>
    <property type="project" value="UniProtKB-UniRule"/>
</dbReference>
<sequence>MKRIGILTSGGDAPGMNAAIRAVVRTAVYNKVEVFGIKRGYAGLLEGEIEPLNIYSVADIIHRGGTILRSSRSEYFKTEAGQKKAAKTLSDFNIESLIVIGGDGSFKGARALSNRGVNTISIPGTIDNDIGCTDYSIGFDTALNTALDAIGKIRDTTSSHNRVNVVEVMGRDCGEIALFAGLAGGAESILVPEKDYDLDEISDKLLRGKDRGKLHSIIVLAEGVGNFDNFCHKIEEKTGVSTRGTNLGYIQRGGNPTAFDRILASRMGYMAVNLLLDNKTNRVICIKNNVYTDMDTNEALEIKKNFDAEAYKIANILSI</sequence>
<dbReference type="PRINTS" id="PR00476">
    <property type="entry name" value="PHFRCTKINASE"/>
</dbReference>
<dbReference type="Gene3D" id="3.40.50.450">
    <property type="match status" value="1"/>
</dbReference>
<keyword evidence="12 15" id="KW-0460">Magnesium</keyword>
<evidence type="ECO:0000256" key="7">
    <source>
        <dbReference type="ARBA" id="ARBA00022679"/>
    </source>
</evidence>
<protein>
    <recommendedName>
        <fullName evidence="15">ATP-dependent 6-phosphofructokinase</fullName>
        <shortName evidence="15">ATP-PFK</shortName>
        <shortName evidence="15">Phosphofructokinase</shortName>
        <ecNumber evidence="15">2.7.1.11</ecNumber>
    </recommendedName>
    <alternativeName>
        <fullName evidence="15">Phosphohexokinase</fullName>
    </alternativeName>
</protein>
<dbReference type="InterPro" id="IPR022953">
    <property type="entry name" value="ATP_PFK"/>
</dbReference>
<evidence type="ECO:0000256" key="4">
    <source>
        <dbReference type="ARBA" id="ARBA00004679"/>
    </source>
</evidence>
<evidence type="ECO:0000256" key="14">
    <source>
        <dbReference type="ARBA" id="ARBA00048070"/>
    </source>
</evidence>
<dbReference type="UniPathway" id="UPA00109">
    <property type="reaction ID" value="UER00182"/>
</dbReference>
<dbReference type="InterPro" id="IPR012828">
    <property type="entry name" value="PFKA_ATP_prok"/>
</dbReference>
<evidence type="ECO:0000259" key="16">
    <source>
        <dbReference type="Pfam" id="PF00365"/>
    </source>
</evidence>
<keyword evidence="6 15" id="KW-0021">Allosteric enzyme</keyword>
<keyword evidence="11 15" id="KW-0067">ATP-binding</keyword>
<organism evidence="17 18">
    <name type="scientific">Alkalibacter saccharofermentans DSM 14828</name>
    <dbReference type="NCBI Taxonomy" id="1120975"/>
    <lineage>
        <taxon>Bacteria</taxon>
        <taxon>Bacillati</taxon>
        <taxon>Bacillota</taxon>
        <taxon>Clostridia</taxon>
        <taxon>Eubacteriales</taxon>
        <taxon>Eubacteriaceae</taxon>
        <taxon>Alkalibacter</taxon>
    </lineage>
</organism>
<keyword evidence="7 15" id="KW-0808">Transferase</keyword>
<dbReference type="SUPFAM" id="SSF53784">
    <property type="entry name" value="Phosphofructokinase"/>
    <property type="match status" value="1"/>
</dbReference>
<comment type="cofactor">
    <cofactor evidence="1 15">
        <name>Mg(2+)</name>
        <dbReference type="ChEBI" id="CHEBI:18420"/>
    </cofactor>
</comment>
<feature type="binding site" description="in other chain" evidence="15">
    <location>
        <begin position="185"/>
        <end position="187"/>
    </location>
    <ligand>
        <name>ADP</name>
        <dbReference type="ChEBI" id="CHEBI:456216"/>
        <note>allosteric activator; ligand shared between dimeric partners</note>
    </ligand>
</feature>
<dbReference type="FunFam" id="3.40.50.450:FF:000001">
    <property type="entry name" value="ATP-dependent 6-phosphofructokinase"/>
    <property type="match status" value="1"/>
</dbReference>
<comment type="activity regulation">
    <text evidence="15">Allosterically activated by ADP and other diphosphonucleosides, and allosterically inhibited by phosphoenolpyruvate.</text>
</comment>
<dbReference type="RefSeq" id="WP_073270061.1">
    <property type="nucleotide sequence ID" value="NZ_FQTU01000006.1"/>
</dbReference>
<feature type="binding site" description="in other chain" evidence="15">
    <location>
        <begin position="249"/>
        <end position="252"/>
    </location>
    <ligand>
        <name>substrate</name>
        <note>ligand shared between dimeric partners</note>
    </ligand>
</feature>
<evidence type="ECO:0000256" key="2">
    <source>
        <dbReference type="ARBA" id="ARBA00002659"/>
    </source>
</evidence>
<dbReference type="GO" id="GO:0005945">
    <property type="term" value="C:6-phosphofructokinase complex"/>
    <property type="evidence" value="ECO:0007669"/>
    <property type="project" value="TreeGrafter"/>
</dbReference>
<feature type="binding site" description="in other chain" evidence="15">
    <location>
        <begin position="213"/>
        <end position="215"/>
    </location>
    <ligand>
        <name>ADP</name>
        <dbReference type="ChEBI" id="CHEBI:456216"/>
        <note>allosteric activator; ligand shared between dimeric partners</note>
    </ligand>
</feature>
<dbReference type="PANTHER" id="PTHR13697:SF4">
    <property type="entry name" value="ATP-DEPENDENT 6-PHOSPHOFRUCTOKINASE"/>
    <property type="match status" value="1"/>
</dbReference>
<evidence type="ECO:0000256" key="10">
    <source>
        <dbReference type="ARBA" id="ARBA00022777"/>
    </source>
</evidence>
<evidence type="ECO:0000256" key="8">
    <source>
        <dbReference type="ARBA" id="ARBA00022723"/>
    </source>
</evidence>
<dbReference type="EMBL" id="FQTU01000006">
    <property type="protein sequence ID" value="SHE72956.1"/>
    <property type="molecule type" value="Genomic_DNA"/>
</dbReference>
<comment type="subunit">
    <text evidence="15">Homotetramer.</text>
</comment>
<feature type="active site" description="Proton acceptor" evidence="15">
    <location>
        <position position="127"/>
    </location>
</feature>
<feature type="binding site" description="in other chain" evidence="15">
    <location>
        <begin position="125"/>
        <end position="127"/>
    </location>
    <ligand>
        <name>substrate</name>
        <note>ligand shared between dimeric partners</note>
    </ligand>
</feature>
<feature type="binding site" evidence="15">
    <location>
        <begin position="102"/>
        <end position="105"/>
    </location>
    <ligand>
        <name>ATP</name>
        <dbReference type="ChEBI" id="CHEBI:30616"/>
    </ligand>
</feature>
<comment type="similarity">
    <text evidence="15">Belongs to the phosphofructokinase type A (PFKA) family. ATP-dependent PFK group I subfamily. Prokaryotic clade 'B1' sub-subfamily.</text>
</comment>
<evidence type="ECO:0000256" key="3">
    <source>
        <dbReference type="ARBA" id="ARBA00004496"/>
    </source>
</evidence>
<feature type="domain" description="Phosphofructokinase" evidence="16">
    <location>
        <begin position="3"/>
        <end position="275"/>
    </location>
</feature>
<dbReference type="PANTHER" id="PTHR13697">
    <property type="entry name" value="PHOSPHOFRUCTOKINASE"/>
    <property type="match status" value="1"/>
</dbReference>
<comment type="catalytic activity">
    <reaction evidence="14 15">
        <text>beta-D-fructose 6-phosphate + ATP = beta-D-fructose 1,6-bisphosphate + ADP + H(+)</text>
        <dbReference type="Rhea" id="RHEA:16109"/>
        <dbReference type="ChEBI" id="CHEBI:15378"/>
        <dbReference type="ChEBI" id="CHEBI:30616"/>
        <dbReference type="ChEBI" id="CHEBI:32966"/>
        <dbReference type="ChEBI" id="CHEBI:57634"/>
        <dbReference type="ChEBI" id="CHEBI:456216"/>
        <dbReference type="EC" id="2.7.1.11"/>
    </reaction>
</comment>
<dbReference type="GO" id="GO:0005524">
    <property type="term" value="F:ATP binding"/>
    <property type="evidence" value="ECO:0007669"/>
    <property type="project" value="UniProtKB-UniRule"/>
</dbReference>
<dbReference type="NCBIfam" id="TIGR02482">
    <property type="entry name" value="PFKA_ATP"/>
    <property type="match status" value="1"/>
</dbReference>
<name>A0A1M4VVE9_9FIRM</name>
<comment type="pathway">
    <text evidence="4 15">Carbohydrate degradation; glycolysis; D-glyceraldehyde 3-phosphate and glycerone phosphate from D-glucose: step 3/4.</text>
</comment>
<evidence type="ECO:0000256" key="11">
    <source>
        <dbReference type="ARBA" id="ARBA00022840"/>
    </source>
</evidence>
<evidence type="ECO:0000256" key="9">
    <source>
        <dbReference type="ARBA" id="ARBA00022741"/>
    </source>
</evidence>
<evidence type="ECO:0000256" key="6">
    <source>
        <dbReference type="ARBA" id="ARBA00022533"/>
    </source>
</evidence>
<proteinExistence type="inferred from homology"/>
<dbReference type="GO" id="GO:0048029">
    <property type="term" value="F:monosaccharide binding"/>
    <property type="evidence" value="ECO:0007669"/>
    <property type="project" value="TreeGrafter"/>
</dbReference>
<comment type="caution">
    <text evidence="15">Lacks conserved residue(s) required for the propagation of feature annotation.</text>
</comment>
<evidence type="ECO:0000256" key="13">
    <source>
        <dbReference type="ARBA" id="ARBA00023152"/>
    </source>
</evidence>
<dbReference type="GO" id="GO:0030388">
    <property type="term" value="P:fructose 1,6-bisphosphate metabolic process"/>
    <property type="evidence" value="ECO:0007669"/>
    <property type="project" value="TreeGrafter"/>
</dbReference>
<accession>A0A1M4VVE9</accession>
<feature type="binding site" description="in other chain" evidence="15">
    <location>
        <position position="211"/>
    </location>
    <ligand>
        <name>ADP</name>
        <dbReference type="ChEBI" id="CHEBI:456216"/>
        <note>allosteric activator; ligand shared between dimeric partners</note>
    </ligand>
</feature>
<feature type="binding site" evidence="15">
    <location>
        <position position="11"/>
    </location>
    <ligand>
        <name>ATP</name>
        <dbReference type="ChEBI" id="CHEBI:30616"/>
    </ligand>
</feature>
<dbReference type="GO" id="GO:0046872">
    <property type="term" value="F:metal ion binding"/>
    <property type="evidence" value="ECO:0007669"/>
    <property type="project" value="UniProtKB-KW"/>
</dbReference>
<dbReference type="Pfam" id="PF00365">
    <property type="entry name" value="PFK"/>
    <property type="match status" value="1"/>
</dbReference>
<dbReference type="GO" id="GO:0006002">
    <property type="term" value="P:fructose 6-phosphate metabolic process"/>
    <property type="evidence" value="ECO:0007669"/>
    <property type="project" value="UniProtKB-UniRule"/>
</dbReference>
<feature type="binding site" evidence="15">
    <location>
        <begin position="72"/>
        <end position="73"/>
    </location>
    <ligand>
        <name>ATP</name>
        <dbReference type="ChEBI" id="CHEBI:30616"/>
    </ligand>
</feature>
<feature type="binding site" description="in other chain" evidence="15">
    <location>
        <position position="222"/>
    </location>
    <ligand>
        <name>substrate</name>
        <note>ligand shared between dimeric partners</note>
    </ligand>
</feature>
<feature type="binding site" evidence="15">
    <location>
        <position position="103"/>
    </location>
    <ligand>
        <name>Mg(2+)</name>
        <dbReference type="ChEBI" id="CHEBI:18420"/>
        <note>catalytic</note>
    </ligand>
</feature>
<dbReference type="Proteomes" id="UP000184251">
    <property type="component" value="Unassembled WGS sequence"/>
</dbReference>
<keyword evidence="5 15" id="KW-0963">Cytoplasm</keyword>
<dbReference type="AlphaFoldDB" id="A0A1M4VVE9"/>
<dbReference type="PIRSF" id="PIRSF000532">
    <property type="entry name" value="ATP_PFK_prok"/>
    <property type="match status" value="1"/>
</dbReference>
<evidence type="ECO:0000256" key="5">
    <source>
        <dbReference type="ARBA" id="ARBA00022490"/>
    </source>
</evidence>
<keyword evidence="8 15" id="KW-0479">Metal-binding</keyword>